<dbReference type="AlphaFoldDB" id="A0A1I5S8H7"/>
<dbReference type="EMBL" id="FOWC01000006">
    <property type="protein sequence ID" value="SFP67020.1"/>
    <property type="molecule type" value="Genomic_DNA"/>
</dbReference>
<name>A0A1I5S8H7_9PSEU</name>
<dbReference type="STRING" id="112413.SAMN05421854_106230"/>
<dbReference type="Gene3D" id="3.40.50.1820">
    <property type="entry name" value="alpha/beta hydrolase"/>
    <property type="match status" value="1"/>
</dbReference>
<dbReference type="RefSeq" id="WP_067588371.1">
    <property type="nucleotide sequence ID" value="NZ_FOWC01000006.1"/>
</dbReference>
<reference evidence="4 7" key="3">
    <citation type="submission" date="2020-01" db="EMBL/GenBank/DDBJ databases">
        <title>Insect and environment-associated Actinomycetes.</title>
        <authorList>
            <person name="Currrie C."/>
            <person name="Chevrette M."/>
            <person name="Carlson C."/>
            <person name="Stubbendieck R."/>
            <person name="Wendt-Pienkowski E."/>
        </authorList>
    </citation>
    <scope>NUCLEOTIDE SEQUENCE [LARGE SCALE GENOMIC DNA]</scope>
    <source>
        <strain evidence="4 7">SID8386</strain>
    </source>
</reference>
<dbReference type="Proteomes" id="UP000199137">
    <property type="component" value="Unassembled WGS sequence"/>
</dbReference>
<evidence type="ECO:0000313" key="5">
    <source>
        <dbReference type="EMBL" id="SFP67020.1"/>
    </source>
</evidence>
<protein>
    <submittedName>
        <fullName evidence="5">Pyochelin biosynthetic protein PchC</fullName>
    </submittedName>
    <submittedName>
        <fullName evidence="4">Thioesterase</fullName>
    </submittedName>
</protein>
<dbReference type="PANTHER" id="PTHR11487">
    <property type="entry name" value="THIOESTERASE"/>
    <property type="match status" value="1"/>
</dbReference>
<dbReference type="OrthoDB" id="4169718at2"/>
<dbReference type="EMBL" id="JAAGNC010000101">
    <property type="protein sequence ID" value="NEC58093.1"/>
    <property type="molecule type" value="Genomic_DNA"/>
</dbReference>
<dbReference type="SUPFAM" id="SSF53474">
    <property type="entry name" value="alpha/beta-Hydrolases"/>
    <property type="match status" value="1"/>
</dbReference>
<dbReference type="Proteomes" id="UP000470404">
    <property type="component" value="Unassembled WGS sequence"/>
</dbReference>
<evidence type="ECO:0000313" key="7">
    <source>
        <dbReference type="Proteomes" id="UP000470404"/>
    </source>
</evidence>
<evidence type="ECO:0000256" key="1">
    <source>
        <dbReference type="ARBA" id="ARBA00007169"/>
    </source>
</evidence>
<evidence type="ECO:0000313" key="6">
    <source>
        <dbReference type="Proteomes" id="UP000199137"/>
    </source>
</evidence>
<dbReference type="GO" id="GO:0008610">
    <property type="term" value="P:lipid biosynthetic process"/>
    <property type="evidence" value="ECO:0007669"/>
    <property type="project" value="TreeGrafter"/>
</dbReference>
<reference evidence="6" key="1">
    <citation type="submission" date="2016-10" db="EMBL/GenBank/DDBJ databases">
        <authorList>
            <person name="Varghese N."/>
            <person name="Submissions S."/>
        </authorList>
    </citation>
    <scope>NUCLEOTIDE SEQUENCE [LARGE SCALE GENOMIC DNA]</scope>
    <source>
        <strain evidence="6">DSM 44637</strain>
    </source>
</reference>
<keyword evidence="7" id="KW-1185">Reference proteome</keyword>
<dbReference type="PANTHER" id="PTHR11487:SF0">
    <property type="entry name" value="S-ACYL FATTY ACID SYNTHASE THIOESTERASE, MEDIUM CHAIN"/>
    <property type="match status" value="1"/>
</dbReference>
<organism evidence="5 6">
    <name type="scientific">Amycolatopsis rubida</name>
    <dbReference type="NCBI Taxonomy" id="112413"/>
    <lineage>
        <taxon>Bacteria</taxon>
        <taxon>Bacillati</taxon>
        <taxon>Actinomycetota</taxon>
        <taxon>Actinomycetes</taxon>
        <taxon>Pseudonocardiales</taxon>
        <taxon>Pseudonocardiaceae</taxon>
        <taxon>Amycolatopsis</taxon>
    </lineage>
</organism>
<feature type="domain" description="Thioesterase TesA-like" evidence="3">
    <location>
        <begin position="21"/>
        <end position="240"/>
    </location>
</feature>
<dbReference type="GO" id="GO:0016787">
    <property type="term" value="F:hydrolase activity"/>
    <property type="evidence" value="ECO:0007669"/>
    <property type="project" value="UniProtKB-KW"/>
</dbReference>
<keyword evidence="2" id="KW-0378">Hydrolase</keyword>
<reference evidence="5" key="2">
    <citation type="submission" date="2016-10" db="EMBL/GenBank/DDBJ databases">
        <authorList>
            <person name="de Groot N.N."/>
        </authorList>
    </citation>
    <scope>NUCLEOTIDE SEQUENCE [LARGE SCALE GENOMIC DNA]</scope>
    <source>
        <strain evidence="5">DSM 44637</strain>
    </source>
</reference>
<proteinExistence type="inferred from homology"/>
<gene>
    <name evidence="4" type="ORF">G3I59_21430</name>
    <name evidence="5" type="ORF">SAMN05421854_106230</name>
</gene>
<comment type="similarity">
    <text evidence="1">Belongs to the thioesterase family.</text>
</comment>
<sequence>MSAQHWLRRYERVRDPVARVVCFPHAGGGARFFRSWCAGLPPGVELCAVQYPGREDRIREPCATDLSQIADAVAAELLARHRVPAVLFGHSLGAAAAYETALRLRRAGETPAALAVSGRAAPLDPGRMLHRTSDDELWDDVCRSGGTSEEVLRSAEMRELMLPVLRADYRLSERYLPGAARPLDCPVLACNGDRDPEVDPDSLPGWQAVAARPLRYRTFPGGHFYLVDQRPGVVAAVLDLVSATTPAAVRWPSMP</sequence>
<evidence type="ECO:0000313" key="4">
    <source>
        <dbReference type="EMBL" id="NEC58093.1"/>
    </source>
</evidence>
<accession>A0A1I5S8H7</accession>
<dbReference type="SMART" id="SM00824">
    <property type="entry name" value="PKS_TE"/>
    <property type="match status" value="1"/>
</dbReference>
<dbReference type="InterPro" id="IPR001031">
    <property type="entry name" value="Thioesterase"/>
</dbReference>
<dbReference type="InterPro" id="IPR012223">
    <property type="entry name" value="TEII"/>
</dbReference>
<dbReference type="InterPro" id="IPR020802">
    <property type="entry name" value="TesA-like"/>
</dbReference>
<evidence type="ECO:0000259" key="3">
    <source>
        <dbReference type="SMART" id="SM00824"/>
    </source>
</evidence>
<dbReference type="InterPro" id="IPR029058">
    <property type="entry name" value="AB_hydrolase_fold"/>
</dbReference>
<dbReference type="Pfam" id="PF00975">
    <property type="entry name" value="Thioesterase"/>
    <property type="match status" value="1"/>
</dbReference>
<evidence type="ECO:0000256" key="2">
    <source>
        <dbReference type="ARBA" id="ARBA00022801"/>
    </source>
</evidence>